<accession>A0A2Z7BRI2</accession>
<dbReference type="PANTHER" id="PTHR31496:SF19">
    <property type="entry name" value="TWO-COMPONENT RESPONSE REGULATOR ARR13"/>
    <property type="match status" value="1"/>
</dbReference>
<evidence type="ECO:0000256" key="5">
    <source>
        <dbReference type="ARBA" id="ARBA00023163"/>
    </source>
</evidence>
<evidence type="ECO:0000256" key="4">
    <source>
        <dbReference type="ARBA" id="ARBA00023015"/>
    </source>
</evidence>
<dbReference type="GO" id="GO:0010158">
    <property type="term" value="P:abaxial cell fate specification"/>
    <property type="evidence" value="ECO:0007669"/>
    <property type="project" value="InterPro"/>
</dbReference>
<keyword evidence="9" id="KW-1185">Reference proteome</keyword>
<evidence type="ECO:0000259" key="7">
    <source>
        <dbReference type="PROSITE" id="PS51294"/>
    </source>
</evidence>
<dbReference type="SUPFAM" id="SSF46689">
    <property type="entry name" value="Homeodomain-like"/>
    <property type="match status" value="1"/>
</dbReference>
<name>A0A2Z7BRI2_9LAMI</name>
<protein>
    <recommendedName>
        <fullName evidence="7">HTH myb-type domain-containing protein</fullName>
    </recommendedName>
</protein>
<evidence type="ECO:0000256" key="3">
    <source>
        <dbReference type="ARBA" id="ARBA00022782"/>
    </source>
</evidence>
<dbReference type="GO" id="GO:0000976">
    <property type="term" value="F:transcription cis-regulatory region binding"/>
    <property type="evidence" value="ECO:0007669"/>
    <property type="project" value="InterPro"/>
</dbReference>
<dbReference type="Gene3D" id="1.10.10.60">
    <property type="entry name" value="Homeodomain-like"/>
    <property type="match status" value="1"/>
</dbReference>
<organism evidence="8 9">
    <name type="scientific">Dorcoceras hygrometricum</name>
    <dbReference type="NCBI Taxonomy" id="472368"/>
    <lineage>
        <taxon>Eukaryota</taxon>
        <taxon>Viridiplantae</taxon>
        <taxon>Streptophyta</taxon>
        <taxon>Embryophyta</taxon>
        <taxon>Tracheophyta</taxon>
        <taxon>Spermatophyta</taxon>
        <taxon>Magnoliopsida</taxon>
        <taxon>eudicotyledons</taxon>
        <taxon>Gunneridae</taxon>
        <taxon>Pentapetalae</taxon>
        <taxon>asterids</taxon>
        <taxon>lamiids</taxon>
        <taxon>Lamiales</taxon>
        <taxon>Gesneriaceae</taxon>
        <taxon>Didymocarpoideae</taxon>
        <taxon>Trichosporeae</taxon>
        <taxon>Loxocarpinae</taxon>
        <taxon>Dorcoceras</taxon>
    </lineage>
</organism>
<evidence type="ECO:0000256" key="6">
    <source>
        <dbReference type="ARBA" id="ARBA00023242"/>
    </source>
</evidence>
<dbReference type="Pfam" id="PF00249">
    <property type="entry name" value="Myb_DNA-binding"/>
    <property type="match status" value="1"/>
</dbReference>
<dbReference type="InterPro" id="IPR009057">
    <property type="entry name" value="Homeodomain-like_sf"/>
</dbReference>
<dbReference type="Proteomes" id="UP000250235">
    <property type="component" value="Unassembled WGS sequence"/>
</dbReference>
<comment type="subcellular location">
    <subcellularLocation>
        <location evidence="1">Nucleus</location>
    </subcellularLocation>
</comment>
<reference evidence="8 9" key="1">
    <citation type="journal article" date="2015" name="Proc. Natl. Acad. Sci. U.S.A.">
        <title>The resurrection genome of Boea hygrometrica: A blueprint for survival of dehydration.</title>
        <authorList>
            <person name="Xiao L."/>
            <person name="Yang G."/>
            <person name="Zhang L."/>
            <person name="Yang X."/>
            <person name="Zhao S."/>
            <person name="Ji Z."/>
            <person name="Zhou Q."/>
            <person name="Hu M."/>
            <person name="Wang Y."/>
            <person name="Chen M."/>
            <person name="Xu Y."/>
            <person name="Jin H."/>
            <person name="Xiao X."/>
            <person name="Hu G."/>
            <person name="Bao F."/>
            <person name="Hu Y."/>
            <person name="Wan P."/>
            <person name="Li L."/>
            <person name="Deng X."/>
            <person name="Kuang T."/>
            <person name="Xiang C."/>
            <person name="Zhu J.K."/>
            <person name="Oliver M.J."/>
            <person name="He Y."/>
        </authorList>
    </citation>
    <scope>NUCLEOTIDE SEQUENCE [LARGE SCALE GENOMIC DNA]</scope>
    <source>
        <strain evidence="9">cv. XS01</strain>
    </source>
</reference>
<gene>
    <name evidence="8" type="ORF">F511_15101</name>
</gene>
<dbReference type="InterPro" id="IPR017930">
    <property type="entry name" value="Myb_dom"/>
</dbReference>
<dbReference type="PANTHER" id="PTHR31496">
    <property type="entry name" value="TRANSCRIPTION FACTOR KAN2-RELATED"/>
    <property type="match status" value="1"/>
</dbReference>
<evidence type="ECO:0000313" key="8">
    <source>
        <dbReference type="EMBL" id="KZV37181.1"/>
    </source>
</evidence>
<dbReference type="InterPro" id="IPR001005">
    <property type="entry name" value="SANT/Myb"/>
</dbReference>
<keyword evidence="3" id="KW-0221">Differentiation</keyword>
<keyword evidence="4" id="KW-0805">Transcription regulation</keyword>
<dbReference type="NCBIfam" id="TIGR01557">
    <property type="entry name" value="myb_SHAQKYF"/>
    <property type="match status" value="1"/>
</dbReference>
<feature type="domain" description="HTH myb-type" evidence="7">
    <location>
        <begin position="50"/>
        <end position="110"/>
    </location>
</feature>
<dbReference type="EMBL" id="KV003152">
    <property type="protein sequence ID" value="KZV37181.1"/>
    <property type="molecule type" value="Genomic_DNA"/>
</dbReference>
<dbReference type="InterPro" id="IPR006447">
    <property type="entry name" value="Myb_dom_plants"/>
</dbReference>
<dbReference type="InterPro" id="IPR044847">
    <property type="entry name" value="KAN_fam"/>
</dbReference>
<dbReference type="FunFam" id="1.10.10.60:FF:000002">
    <property type="entry name" value="Myb family transcription factor"/>
    <property type="match status" value="1"/>
</dbReference>
<dbReference type="GO" id="GO:0005634">
    <property type="term" value="C:nucleus"/>
    <property type="evidence" value="ECO:0007669"/>
    <property type="project" value="UniProtKB-SubCell"/>
</dbReference>
<dbReference type="PROSITE" id="PS51294">
    <property type="entry name" value="HTH_MYB"/>
    <property type="match status" value="1"/>
</dbReference>
<dbReference type="GO" id="GO:0006355">
    <property type="term" value="P:regulation of DNA-templated transcription"/>
    <property type="evidence" value="ECO:0007669"/>
    <property type="project" value="InterPro"/>
</dbReference>
<keyword evidence="2" id="KW-0217">Developmental protein</keyword>
<evidence type="ECO:0000313" key="9">
    <source>
        <dbReference type="Proteomes" id="UP000250235"/>
    </source>
</evidence>
<dbReference type="OrthoDB" id="551907at2759"/>
<evidence type="ECO:0000256" key="2">
    <source>
        <dbReference type="ARBA" id="ARBA00022473"/>
    </source>
</evidence>
<proteinExistence type="predicted"/>
<keyword evidence="5" id="KW-0804">Transcription</keyword>
<evidence type="ECO:0000256" key="1">
    <source>
        <dbReference type="ARBA" id="ARBA00004123"/>
    </source>
</evidence>
<sequence length="297" mass="33883">MDSPPVLGTNSIKFGQFAFSGSCDPTRAVPENSHPPLPTAVKHGVRPYSRSKIPRLRWTRHLHQCFVNAVEQLGGEERATPKMVLDLMNVEGLTITHVKSHLQMYRSMKQEHMMQEAEAEARRNKKTCRLTPQRRNYVWSPGNSDQYYYQGPVVTNYELLASCEETMACFCPDLIPPTTTRPVIFALEKLLIKRDEHEQRPHFSPLGEEIKLGYDQKFNAPVMSKYYFSNGPSFKVSQEKQVLLRDARSGGNRYPRSSVEDQECGFKRAKMASERRNLQNSTSVDANDLISLELTLG</sequence>
<keyword evidence="6" id="KW-0539">Nucleus</keyword>
<dbReference type="AlphaFoldDB" id="A0A2Z7BRI2"/>